<reference evidence="2" key="1">
    <citation type="submission" date="2014-04" db="EMBL/GenBank/DDBJ databases">
        <authorList>
            <person name="Xu Y.W."/>
            <person name="Yang Q."/>
        </authorList>
    </citation>
    <scope>NUCLEOTIDE SEQUENCE</scope>
    <source>
        <strain evidence="2">TFGsh5-1</strain>
    </source>
</reference>
<evidence type="ECO:0008006" key="3">
    <source>
        <dbReference type="Google" id="ProtNLM"/>
    </source>
</evidence>
<reference evidence="2" key="2">
    <citation type="journal article" date="2015" name="PLoS ONE">
        <title>Skin Commensal Staphylococci May Act as Reservoir for Fusidic Acid Resistance Genes.</title>
        <authorList>
            <person name="Hung W.-C."/>
            <person name="Chen H.-J."/>
            <person name="Lin Y.-T."/>
            <person name="Tsai J.-C."/>
            <person name="Chen C.-W."/>
            <person name="Lu H.-H."/>
            <person name="Tseng S.-P."/>
            <person name="Jheng Y.-Y."/>
            <person name="Leong K.H."/>
            <person name="Teng L.-J."/>
        </authorList>
    </citation>
    <scope>NUCLEOTIDE SEQUENCE</scope>
    <source>
        <strain evidence="2">TFGsh5-1</strain>
    </source>
</reference>
<evidence type="ECO:0000313" key="2">
    <source>
        <dbReference type="EMBL" id="BAT22945.1"/>
    </source>
</evidence>
<feature type="region of interest" description="Disordered" evidence="1">
    <location>
        <begin position="25"/>
        <end position="107"/>
    </location>
</feature>
<organism evidence="2">
    <name type="scientific">Staphylococcus hominis subsp. hominis</name>
    <dbReference type="NCBI Taxonomy" id="145391"/>
    <lineage>
        <taxon>Bacteria</taxon>
        <taxon>Bacillati</taxon>
        <taxon>Bacillota</taxon>
        <taxon>Bacilli</taxon>
        <taxon>Bacillales</taxon>
        <taxon>Staphylococcaceae</taxon>
        <taxon>Staphylococcus</taxon>
    </lineage>
</organism>
<accession>A0A0N7KW26</accession>
<name>A0A0N7KW26_STAHO</name>
<protein>
    <recommendedName>
        <fullName evidence="3">Proteophosphoglycan 5</fullName>
    </recommendedName>
</protein>
<evidence type="ECO:0000256" key="1">
    <source>
        <dbReference type="SAM" id="MobiDB-lite"/>
    </source>
</evidence>
<feature type="compositionally biased region" description="Polar residues" evidence="1">
    <location>
        <begin position="94"/>
        <end position="106"/>
    </location>
</feature>
<feature type="compositionally biased region" description="Polar residues" evidence="1">
    <location>
        <begin position="77"/>
        <end position="86"/>
    </location>
</feature>
<dbReference type="EMBL" id="AB930128">
    <property type="protein sequence ID" value="BAT22945.1"/>
    <property type="molecule type" value="Genomic_DNA"/>
</dbReference>
<proteinExistence type="predicted"/>
<sequence length="203" mass="22834">MISIMIIFNVTSLCILSTNLEAVTSSTNSSSSSSSSSSSAVRSSTSSSSSMSRSSTMNASRVAKQSSQRAAQQASRTNSMTYNNKASKFKQDTGKIQSQQARSMVSTRHRYRPGASYTSQFMATSYYNNWLYFYFITSGMYKNKTNRVEYQKNMLKQQMKAHEKLYTITVQTNKGKRLVVVPKKQYDKIKTGEKVKIKNSVLQ</sequence>
<dbReference type="AlphaFoldDB" id="A0A0N7KW26"/>
<feature type="compositionally biased region" description="Low complexity" evidence="1">
    <location>
        <begin position="25"/>
        <end position="76"/>
    </location>
</feature>